<keyword evidence="10 13" id="KW-0418">Kinase</keyword>
<proteinExistence type="inferred from homology"/>
<reference evidence="17 18" key="1">
    <citation type="journal article" date="2005" name="Nat. Biotechnol.">
        <title>Genome sequence of the chlorinated compound-respiring bacterium Dehalococcoides species strain CBDB1.</title>
        <authorList>
            <person name="Kube M."/>
            <person name="Beck A."/>
            <person name="Zinder S.H."/>
            <person name="Kuhl H."/>
            <person name="Reinhardt R."/>
            <person name="Adrian L."/>
        </authorList>
    </citation>
    <scope>NUCLEOTIDE SEQUENCE [LARGE SCALE GENOMIC DNA]</scope>
    <source>
        <strain evidence="17 18">CBDB1</strain>
    </source>
</reference>
<dbReference type="PANTHER" id="PTHR11406">
    <property type="entry name" value="PHOSPHOGLYCERATE KINASE"/>
    <property type="match status" value="1"/>
</dbReference>
<comment type="subunit">
    <text evidence="4 13">Monomer.</text>
</comment>
<dbReference type="Proteomes" id="UP000000433">
    <property type="component" value="Chromosome"/>
</dbReference>
<evidence type="ECO:0000256" key="14">
    <source>
        <dbReference type="PIRSR" id="PIRSR000724-1"/>
    </source>
</evidence>
<comment type="subcellular location">
    <subcellularLocation>
        <location evidence="13">Cytoplasm</location>
    </subcellularLocation>
</comment>
<comment type="pathway">
    <text evidence="2 13">Carbohydrate degradation; glycolysis; pyruvate from D-glyceraldehyde 3-phosphate: step 2/5.</text>
</comment>
<sequence length="397" mass="43091">MENLTIRDLNFSGKKALVRVDFNVPINEETGTINDDSRIRAAIPTIDYLLDHQAKVILCSHLGRPDGMIVESMRLAPVAKRLSEILRQEVFTASDCIGDEVAAKVDALEDSQVLLLENLRFHPEEEANDPIFAKKLADLADIYVDDAFGTAHRKHASIVGVAKYLPAVAGLLLEKELNALGKVLEHPPRPFMILLGGAKVSDKVGMLENVMDKVDTILIGGGMAATFLKAQGLEIGDSLIDDSLDTAKMLMDKAKSKNVKIILPDDVLVTFDKIGPEARAENVSVENIPHTAKIVDIGLLTITHFTKHLEKCKTVFWNGPMGIYEIPQFSEGTRAMVNTMTRLHATTIIGGGSTAEIVTELNIASKMSFVSTGGGASLKFLSGEKLPGVEVLAKKNE</sequence>
<evidence type="ECO:0000313" key="18">
    <source>
        <dbReference type="Proteomes" id="UP000000433"/>
    </source>
</evidence>
<dbReference type="Pfam" id="PF00162">
    <property type="entry name" value="PGK"/>
    <property type="match status" value="1"/>
</dbReference>
<dbReference type="GO" id="GO:0005524">
    <property type="term" value="F:ATP binding"/>
    <property type="evidence" value="ECO:0007669"/>
    <property type="project" value="UniProtKB-KW"/>
</dbReference>
<feature type="binding site" evidence="13">
    <location>
        <position position="38"/>
    </location>
    <ligand>
        <name>substrate</name>
    </ligand>
</feature>
<dbReference type="EC" id="2.7.2.3" evidence="5 13"/>
<evidence type="ECO:0000256" key="4">
    <source>
        <dbReference type="ARBA" id="ARBA00011245"/>
    </source>
</evidence>
<comment type="similarity">
    <text evidence="3 13 16">Belongs to the phosphoglycerate kinase family.</text>
</comment>
<dbReference type="InterPro" id="IPR001576">
    <property type="entry name" value="Phosphoglycerate_kinase"/>
</dbReference>
<evidence type="ECO:0000256" key="7">
    <source>
        <dbReference type="ARBA" id="ARBA00022490"/>
    </source>
</evidence>
<dbReference type="PANTHER" id="PTHR11406:SF23">
    <property type="entry name" value="PHOSPHOGLYCERATE KINASE 1, CHLOROPLASTIC-RELATED"/>
    <property type="match status" value="1"/>
</dbReference>
<feature type="binding site" evidence="14">
    <location>
        <position position="120"/>
    </location>
    <ligand>
        <name>(2R)-3-phosphoglycerate</name>
        <dbReference type="ChEBI" id="CHEBI:58272"/>
    </ligand>
</feature>
<dbReference type="PRINTS" id="PR00477">
    <property type="entry name" value="PHGLYCKINASE"/>
</dbReference>
<organism evidence="17 18">
    <name type="scientific">Dehalococcoides mccartyi (strain CBDB1)</name>
    <dbReference type="NCBI Taxonomy" id="255470"/>
    <lineage>
        <taxon>Bacteria</taxon>
        <taxon>Bacillati</taxon>
        <taxon>Chloroflexota</taxon>
        <taxon>Dehalococcoidia</taxon>
        <taxon>Dehalococcoidales</taxon>
        <taxon>Dehalococcoidaceae</taxon>
        <taxon>Dehalococcoides</taxon>
    </lineage>
</organism>
<dbReference type="InterPro" id="IPR015824">
    <property type="entry name" value="Phosphoglycerate_kinase_N"/>
</dbReference>
<dbReference type="GO" id="GO:0043531">
    <property type="term" value="F:ADP binding"/>
    <property type="evidence" value="ECO:0007669"/>
    <property type="project" value="TreeGrafter"/>
</dbReference>
<evidence type="ECO:0000256" key="5">
    <source>
        <dbReference type="ARBA" id="ARBA00013061"/>
    </source>
</evidence>
<evidence type="ECO:0000256" key="16">
    <source>
        <dbReference type="RuleBase" id="RU000532"/>
    </source>
</evidence>
<dbReference type="InterPro" id="IPR036043">
    <property type="entry name" value="Phosphoglycerate_kinase_sf"/>
</dbReference>
<evidence type="ECO:0000313" key="17">
    <source>
        <dbReference type="EMBL" id="CAI82880.1"/>
    </source>
</evidence>
<feature type="binding site" evidence="14">
    <location>
        <position position="153"/>
    </location>
    <ligand>
        <name>(2R)-3-phosphoglycerate</name>
        <dbReference type="ChEBI" id="CHEBI:58272"/>
    </ligand>
</feature>
<dbReference type="AlphaFoldDB" id="A0A916KM93"/>
<evidence type="ECO:0000256" key="13">
    <source>
        <dbReference type="HAMAP-Rule" id="MF_00145"/>
    </source>
</evidence>
<comment type="caution">
    <text evidence="13">Lacks conserved residue(s) required for the propagation of feature annotation.</text>
</comment>
<dbReference type="SUPFAM" id="SSF53748">
    <property type="entry name" value="Phosphoglycerate kinase"/>
    <property type="match status" value="1"/>
</dbReference>
<evidence type="ECO:0000256" key="1">
    <source>
        <dbReference type="ARBA" id="ARBA00000642"/>
    </source>
</evidence>
<evidence type="ECO:0000256" key="11">
    <source>
        <dbReference type="ARBA" id="ARBA00022840"/>
    </source>
</evidence>
<dbReference type="Gene3D" id="3.40.50.1260">
    <property type="entry name" value="Phosphoglycerate kinase, N-terminal domain"/>
    <property type="match status" value="2"/>
</dbReference>
<evidence type="ECO:0000256" key="2">
    <source>
        <dbReference type="ARBA" id="ARBA00004838"/>
    </source>
</evidence>
<comment type="catalytic activity">
    <reaction evidence="1 13 16">
        <text>(2R)-3-phosphoglycerate + ATP = (2R)-3-phospho-glyceroyl phosphate + ADP</text>
        <dbReference type="Rhea" id="RHEA:14801"/>
        <dbReference type="ChEBI" id="CHEBI:30616"/>
        <dbReference type="ChEBI" id="CHEBI:57604"/>
        <dbReference type="ChEBI" id="CHEBI:58272"/>
        <dbReference type="ChEBI" id="CHEBI:456216"/>
        <dbReference type="EC" id="2.7.2.3"/>
    </reaction>
</comment>
<evidence type="ECO:0000256" key="8">
    <source>
        <dbReference type="ARBA" id="ARBA00022679"/>
    </source>
</evidence>
<dbReference type="CDD" id="cd00318">
    <property type="entry name" value="Phosphoglycerate_kinase"/>
    <property type="match status" value="1"/>
</dbReference>
<evidence type="ECO:0000256" key="10">
    <source>
        <dbReference type="ARBA" id="ARBA00022777"/>
    </source>
</evidence>
<dbReference type="GO" id="GO:0006096">
    <property type="term" value="P:glycolytic process"/>
    <property type="evidence" value="ECO:0007669"/>
    <property type="project" value="UniProtKB-UniRule"/>
</dbReference>
<dbReference type="FunFam" id="3.40.50.1260:FF:000031">
    <property type="entry name" value="Phosphoglycerate kinase 1"/>
    <property type="match status" value="1"/>
</dbReference>
<feature type="binding site" evidence="13 15">
    <location>
        <position position="203"/>
    </location>
    <ligand>
        <name>ATP</name>
        <dbReference type="ChEBI" id="CHEBI:30616"/>
    </ligand>
</feature>
<dbReference type="KEGG" id="deh:cbdbA719"/>
<keyword evidence="7 13" id="KW-0963">Cytoplasm</keyword>
<evidence type="ECO:0000256" key="3">
    <source>
        <dbReference type="ARBA" id="ARBA00008982"/>
    </source>
</evidence>
<dbReference type="FunFam" id="3.40.50.1260:FF:000006">
    <property type="entry name" value="Phosphoglycerate kinase"/>
    <property type="match status" value="1"/>
</dbReference>
<feature type="binding site" evidence="13 15">
    <location>
        <position position="325"/>
    </location>
    <ligand>
        <name>ATP</name>
        <dbReference type="ChEBI" id="CHEBI:30616"/>
    </ligand>
</feature>
<dbReference type="GO" id="GO:0006094">
    <property type="term" value="P:gluconeogenesis"/>
    <property type="evidence" value="ECO:0007669"/>
    <property type="project" value="TreeGrafter"/>
</dbReference>
<protein>
    <recommendedName>
        <fullName evidence="6 13">Phosphoglycerate kinase</fullName>
        <ecNumber evidence="5 13">2.7.2.3</ecNumber>
    </recommendedName>
</protein>
<feature type="binding site" evidence="13">
    <location>
        <position position="153"/>
    </location>
    <ligand>
        <name>substrate</name>
    </ligand>
</feature>
<gene>
    <name evidence="13 17" type="primary">pgk</name>
    <name evidence="17" type="ordered locus">cbdbA719</name>
</gene>
<feature type="binding site" evidence="13 14">
    <location>
        <begin position="21"/>
        <end position="23"/>
    </location>
    <ligand>
        <name>substrate</name>
    </ligand>
</feature>
<evidence type="ECO:0000256" key="6">
    <source>
        <dbReference type="ARBA" id="ARBA00016471"/>
    </source>
</evidence>
<accession>A0A916KM93</accession>
<feature type="binding site" evidence="13">
    <location>
        <position position="120"/>
    </location>
    <ligand>
        <name>substrate</name>
    </ligand>
</feature>
<dbReference type="PIRSF" id="PIRSF000724">
    <property type="entry name" value="Pgk"/>
    <property type="match status" value="1"/>
</dbReference>
<evidence type="ECO:0000256" key="12">
    <source>
        <dbReference type="ARBA" id="ARBA00023152"/>
    </source>
</evidence>
<evidence type="ECO:0000256" key="15">
    <source>
        <dbReference type="PIRSR" id="PIRSR000724-2"/>
    </source>
</evidence>
<name>A0A916KM93_DEHMC</name>
<evidence type="ECO:0000256" key="9">
    <source>
        <dbReference type="ARBA" id="ARBA00022741"/>
    </source>
</evidence>
<feature type="binding site" evidence="14">
    <location>
        <position position="38"/>
    </location>
    <ligand>
        <name>(2R)-3-phosphoglycerate</name>
        <dbReference type="ChEBI" id="CHEBI:58272"/>
    </ligand>
</feature>
<dbReference type="EMBL" id="AJ965256">
    <property type="protein sequence ID" value="CAI82880.1"/>
    <property type="molecule type" value="Genomic_DNA"/>
</dbReference>
<dbReference type="GO" id="GO:0005829">
    <property type="term" value="C:cytosol"/>
    <property type="evidence" value="ECO:0007669"/>
    <property type="project" value="TreeGrafter"/>
</dbReference>
<keyword evidence="9 13" id="KW-0547">Nucleotide-binding</keyword>
<keyword evidence="8 13" id="KW-0808">Transferase</keyword>
<keyword evidence="12 13" id="KW-0324">Glycolysis</keyword>
<keyword evidence="11 13" id="KW-0067">ATP-binding</keyword>
<keyword evidence="18" id="KW-1185">Reference proteome</keyword>
<feature type="binding site" evidence="13 14">
    <location>
        <begin position="61"/>
        <end position="64"/>
    </location>
    <ligand>
        <name>substrate</name>
    </ligand>
</feature>
<dbReference type="GO" id="GO:0004618">
    <property type="term" value="F:phosphoglycerate kinase activity"/>
    <property type="evidence" value="ECO:0007669"/>
    <property type="project" value="UniProtKB-UniRule"/>
</dbReference>
<dbReference type="HAMAP" id="MF_00145">
    <property type="entry name" value="Phosphoglyc_kinase"/>
    <property type="match status" value="1"/>
</dbReference>
<dbReference type="RefSeq" id="WP_011309231.1">
    <property type="nucleotide sequence ID" value="NC_007356.1"/>
</dbReference>